<dbReference type="SMART" id="SM01411">
    <property type="entry name" value="Ephrin_rec_like"/>
    <property type="match status" value="18"/>
</dbReference>
<feature type="region of interest" description="Disordered" evidence="1">
    <location>
        <begin position="713"/>
        <end position="844"/>
    </location>
</feature>
<feature type="compositionally biased region" description="Low complexity" evidence="1">
    <location>
        <begin position="1840"/>
        <end position="1857"/>
    </location>
</feature>
<evidence type="ECO:0000256" key="1">
    <source>
        <dbReference type="SAM" id="MobiDB-lite"/>
    </source>
</evidence>
<feature type="region of interest" description="Disordered" evidence="1">
    <location>
        <begin position="1714"/>
        <end position="1921"/>
    </location>
</feature>
<feature type="compositionally biased region" description="Polar residues" evidence="1">
    <location>
        <begin position="730"/>
        <end position="793"/>
    </location>
</feature>
<feature type="compositionally biased region" description="Low complexity" evidence="1">
    <location>
        <begin position="809"/>
        <end position="837"/>
    </location>
</feature>
<sequence length="1995" mass="200767">MICLSCTSPSYKVKADGSSCECSSGFHLDSASCTPCDKGSYCSGGDAPRQSCGIHLTTKSATAATIAACITQPGVAYMTGPDTATSCPLNTYNSGGNSRNCTECPGGLVTEGMGSVSVAACAAPPGYFYRGQQAMPCSVGTYKEGINKNTRCQACPVGLKPVATGSMSARECSVTVAGYQAVYDSEKRVTGAEPCPVGTFSPAGAVVCSPCPAGLTTQAPKSVSDAACLAPPGTGFYANGVPEDVASLAGITNASQPTTLPCPIGYYKSGWTLDECQSCGFSVLTTAARSESSDACYIPAGWGSKAIGTTNGTSLAAFKCVLGSFGVAMPQFGLSAAPCQACPEFTTTPDAFPKNLALNSAAYSALVSPMLFTSSANCSNLPGYGWEHGVATECPEGYYNQGFDLRPCTACAEGMSTVGSAATGSSSCVALPGWEMVVDAAAAVRCPQGTWGEGGTSSCKACPSGSSTAQDVLATSASDCSYCLPGFGSTASQNSSDPEEALCSFCGLGYYAPGGPEPCTACDEGFTSSWFASSSSDCVLLFTSPEPYSSIAFSSNVSVDATLTRNAAADAAGCQAACTSCQFWMFRTGQSDGSDGCWLKEVAAKPSPNTYIAYKVAGSASYVVWEADADVDGQLGNSATMEAAASPTACSDACDAQSACLAYWVSANANRTWQCKLLAGEFRRGVRSSVRSEPTLINVVPWEAMFAQPDNTAASNAAAPASPSTTTTNKPVSGNTATNTVPAGGNTATNTVPVGGNTAANTSPVGDNTAISTPPVNGTTATNNAPVSDNAATITLPEPAVPNAAPTDASTNALPAPNALPASSPAAAEEPEISPVPEQVPAPSDDATAALLGAYSAPGAYGGAGLYSEPSGVGVYGAVADTPTSSVSGPASVQALDTDKLSGGAYSDDYGSAGIASVAGAAPASPSPKPPSSPAVPAKSPSPAPSKQDRDEHYWKHAREYVLLTYRVTANSLSCECSPGYYLLSGSCISCGKGGYCSGGDVSRMSCGTYLTTKSATASNSTACITLPGVAFMTGLATAGPCPVATYNTGSNQRNCTECPGSLVTELEGSKSVADCSAPAGHLYRGQQAMPCSVGTYKEGINKKTSCKACPVGTTTPSTGATTAAACSVVLAGYQAIFDTERRVIGAAPCLVGTFSAEGSGVCTPCPAGLTTQFTRSISPYACLAPPGVGYYATGLPQSFLNSSSPSNITSEPATVTCPIGWFKSGFNTEECKPCGAGLLTDKPGATAEDDCFLPAGWGSKASDSGDLVASKCVFGTYGVAAPRYGLTPSACQPCPEDTTTPDVLGLALNASEREAAAESMLFTSIANCSNLPGYGWLNGIASECPAGYYNAGFDLRPCTQCGEGLTTARSGSTNVYDCVALPGWEVITVGTARPCSAGFWSIGGFGSCIACPSGSTSDPMAASPYDCTTCLPGWGSTAGDAGTGSPQDSNFETCTACEYGFYSPGGTGACVACDDGFTSPALSTDSTDCIPRFSSVQPYSSIAFNTLAGDSSISFAAAAADAASCQAACSSNCHFWVFRTQQTDGSDGCWLKNTTANPSADTYMAYKVAATSDYIVWPANPVADAQLGNSAAIESATIPSKCRDACDAQSACLGYWVSAGSADSWQCRLMAGEYRKGVQSSVRAEPSRINIAPWNNNSFAAAPPAAVAQPALPSPAPAVQGNTLPAFVQTIPAATPSPASPTLIVEVEPAASNSSSPAISDTVKPSAPAANATSPAAINTPPANNNSTSPASVDEPAAGDNSINLSNSYETNAAVPAPDATKNAPTSPAVQQQPGGDNTTVLWAVNPSASNSTAPANTSSALNEQQLEDSTSNTSAAGAQSPSPNAAALASSPEPSVKTAAAHNVPPQKHSAAVDDLRSAAAAIGSSPAPGPAVADLSADNAGSSNADPVARTSADGQETPVENILEYGHTAAPSEASNEGEEVVTAAAVPNEAGSASTNEANNSAPVHMQSVGQIPVTKLVSIPYNTTCMGCR</sequence>
<dbReference type="EMBL" id="CP126219">
    <property type="protein sequence ID" value="WIA20765.1"/>
    <property type="molecule type" value="Genomic_DNA"/>
</dbReference>
<feature type="compositionally biased region" description="Low complexity" evidence="1">
    <location>
        <begin position="713"/>
        <end position="729"/>
    </location>
</feature>
<feature type="compositionally biased region" description="Polar residues" evidence="1">
    <location>
        <begin position="1762"/>
        <end position="1772"/>
    </location>
</feature>
<dbReference type="Pfam" id="PF07699">
    <property type="entry name" value="Ephrin_rec_like"/>
    <property type="match status" value="5"/>
</dbReference>
<feature type="domain" description="Tyrosine-protein kinase ephrin type A/B receptor-like" evidence="2">
    <location>
        <begin position="82"/>
        <end position="121"/>
    </location>
</feature>
<feature type="compositionally biased region" description="Low complexity" evidence="1">
    <location>
        <begin position="1714"/>
        <end position="1753"/>
    </location>
</feature>
<feature type="region of interest" description="Disordered" evidence="1">
    <location>
        <begin position="920"/>
        <end position="952"/>
    </location>
</feature>
<evidence type="ECO:0000313" key="4">
    <source>
        <dbReference type="Proteomes" id="UP001244341"/>
    </source>
</evidence>
<protein>
    <recommendedName>
        <fullName evidence="2">Tyrosine-protein kinase ephrin type A/B receptor-like domain-containing protein</fullName>
    </recommendedName>
</protein>
<accession>A0ABY8UI02</accession>
<dbReference type="Proteomes" id="UP001244341">
    <property type="component" value="Chromosome 12b"/>
</dbReference>
<evidence type="ECO:0000259" key="2">
    <source>
        <dbReference type="Pfam" id="PF07699"/>
    </source>
</evidence>
<feature type="domain" description="Tyrosine-protein kinase ephrin type A/B receptor-like" evidence="2">
    <location>
        <begin position="1343"/>
        <end position="1379"/>
    </location>
</feature>
<reference evidence="3 4" key="1">
    <citation type="submission" date="2023-05" db="EMBL/GenBank/DDBJ databases">
        <title>A 100% complete, gapless, phased diploid assembly of the Scenedesmus obliquus UTEX 3031 genome.</title>
        <authorList>
            <person name="Biondi T.C."/>
            <person name="Hanschen E.R."/>
            <person name="Kwon T."/>
            <person name="Eng W."/>
            <person name="Kruse C.P.S."/>
            <person name="Koehler S.I."/>
            <person name="Kunde Y."/>
            <person name="Gleasner C.D."/>
            <person name="You Mak K.T."/>
            <person name="Polle J."/>
            <person name="Hovde B.T."/>
            <person name="Starkenburg S.R."/>
        </authorList>
    </citation>
    <scope>NUCLEOTIDE SEQUENCE [LARGE SCALE GENOMIC DNA]</scope>
    <source>
        <strain evidence="3 4">DOE0152z</strain>
    </source>
</reference>
<dbReference type="Gene3D" id="2.10.50.10">
    <property type="entry name" value="Tumor Necrosis Factor Receptor, subunit A, domain 2"/>
    <property type="match status" value="5"/>
</dbReference>
<keyword evidence="4" id="KW-1185">Reference proteome</keyword>
<dbReference type="InterPro" id="IPR009030">
    <property type="entry name" value="Growth_fac_rcpt_cys_sf"/>
</dbReference>
<feature type="compositionally biased region" description="Polar residues" evidence="1">
    <location>
        <begin position="1784"/>
        <end position="1802"/>
    </location>
</feature>
<evidence type="ECO:0000313" key="3">
    <source>
        <dbReference type="EMBL" id="WIA20765.1"/>
    </source>
</evidence>
<feature type="compositionally biased region" description="Low complexity" evidence="1">
    <location>
        <begin position="1880"/>
        <end position="1896"/>
    </location>
</feature>
<feature type="domain" description="Tyrosine-protein kinase ephrin type A/B receptor-like" evidence="2">
    <location>
        <begin position="1217"/>
        <end position="1252"/>
    </location>
</feature>
<dbReference type="InterPro" id="IPR052071">
    <property type="entry name" value="SCUB_EGF-like_domain"/>
</dbReference>
<feature type="compositionally biased region" description="Pro residues" evidence="1">
    <location>
        <begin position="925"/>
        <end position="944"/>
    </location>
</feature>
<feature type="compositionally biased region" description="Low complexity" evidence="1">
    <location>
        <begin position="1807"/>
        <end position="1822"/>
    </location>
</feature>
<proteinExistence type="predicted"/>
<dbReference type="SUPFAM" id="SSF57184">
    <property type="entry name" value="Growth factor receptor domain"/>
    <property type="match status" value="4"/>
</dbReference>
<feature type="domain" description="Tyrosine-protein kinase ephrin type A/B receptor-like" evidence="2">
    <location>
        <begin position="1034"/>
        <end position="1076"/>
    </location>
</feature>
<feature type="domain" description="Tyrosine-protein kinase ephrin type A/B receptor-like" evidence="2">
    <location>
        <begin position="1090"/>
        <end position="1127"/>
    </location>
</feature>
<dbReference type="PANTHER" id="PTHR24046:SF5">
    <property type="entry name" value="EGF-LIKE DOMAIN-CONTAINING PROTEIN"/>
    <property type="match status" value="1"/>
</dbReference>
<gene>
    <name evidence="3" type="ORF">OEZ85_005129</name>
</gene>
<dbReference type="PANTHER" id="PTHR24046">
    <property type="entry name" value="SIGNAL PEPTIDE, CUB AND EGF-LIKE DOMAIN-CONTAINING"/>
    <property type="match status" value="1"/>
</dbReference>
<dbReference type="InterPro" id="IPR011641">
    <property type="entry name" value="Tyr-kin_ephrin_A/B_rcpt-like"/>
</dbReference>
<organism evidence="3 4">
    <name type="scientific">Tetradesmus obliquus</name>
    <name type="common">Green alga</name>
    <name type="synonym">Acutodesmus obliquus</name>
    <dbReference type="NCBI Taxonomy" id="3088"/>
    <lineage>
        <taxon>Eukaryota</taxon>
        <taxon>Viridiplantae</taxon>
        <taxon>Chlorophyta</taxon>
        <taxon>core chlorophytes</taxon>
        <taxon>Chlorophyceae</taxon>
        <taxon>CS clade</taxon>
        <taxon>Sphaeropleales</taxon>
        <taxon>Scenedesmaceae</taxon>
        <taxon>Tetradesmus</taxon>
    </lineage>
</organism>
<name>A0ABY8UI02_TETOB</name>
<feature type="compositionally biased region" description="Polar residues" evidence="1">
    <location>
        <begin position="1823"/>
        <end position="1839"/>
    </location>
</feature>